<evidence type="ECO:0000256" key="4">
    <source>
        <dbReference type="ARBA" id="ARBA00022932"/>
    </source>
</evidence>
<dbReference type="GO" id="GO:0006260">
    <property type="term" value="P:DNA replication"/>
    <property type="evidence" value="ECO:0007669"/>
    <property type="project" value="UniProtKB-KW"/>
</dbReference>
<dbReference type="GO" id="GO:0003887">
    <property type="term" value="F:DNA-directed DNA polymerase activity"/>
    <property type="evidence" value="ECO:0007669"/>
    <property type="project" value="UniProtKB-KW"/>
</dbReference>
<dbReference type="InterPro" id="IPR004805">
    <property type="entry name" value="DnaE2/DnaE/PolC"/>
</dbReference>
<evidence type="ECO:0000259" key="5">
    <source>
        <dbReference type="SMART" id="SM00481"/>
    </source>
</evidence>
<dbReference type="AlphaFoldDB" id="A0A430AW25"/>
<proteinExistence type="predicted"/>
<keyword evidence="3" id="KW-0235">DNA replication</keyword>
<keyword evidence="1" id="KW-0808">Transferase</keyword>
<dbReference type="InterPro" id="IPR003141">
    <property type="entry name" value="Pol/His_phosphatase_N"/>
</dbReference>
<accession>A0A430AW25</accession>
<dbReference type="InterPro" id="IPR016195">
    <property type="entry name" value="Pol/histidinol_Pase-like"/>
</dbReference>
<keyword evidence="2" id="KW-0548">Nucleotidyltransferase</keyword>
<dbReference type="GO" id="GO:0008408">
    <property type="term" value="F:3'-5' exonuclease activity"/>
    <property type="evidence" value="ECO:0007669"/>
    <property type="project" value="InterPro"/>
</dbReference>
<dbReference type="PANTHER" id="PTHR32294:SF0">
    <property type="entry name" value="DNA POLYMERASE III SUBUNIT ALPHA"/>
    <property type="match status" value="1"/>
</dbReference>
<evidence type="ECO:0000256" key="3">
    <source>
        <dbReference type="ARBA" id="ARBA00022705"/>
    </source>
</evidence>
<keyword evidence="7" id="KW-1185">Reference proteome</keyword>
<protein>
    <recommendedName>
        <fullName evidence="5">Polymerase/histidinol phosphatase N-terminal domain-containing protein</fullName>
    </recommendedName>
</protein>
<dbReference type="PANTHER" id="PTHR32294">
    <property type="entry name" value="DNA POLYMERASE III SUBUNIT ALPHA"/>
    <property type="match status" value="1"/>
</dbReference>
<dbReference type="InterPro" id="IPR004013">
    <property type="entry name" value="PHP_dom"/>
</dbReference>
<dbReference type="InterPro" id="IPR011708">
    <property type="entry name" value="DNA_pol3_alpha_NTPase_dom"/>
</dbReference>
<reference evidence="6 7" key="1">
    <citation type="submission" date="2017-05" db="EMBL/GenBank/DDBJ databases">
        <title>Vagococcus spp. assemblies.</title>
        <authorList>
            <person name="Gulvik C.A."/>
        </authorList>
    </citation>
    <scope>NUCLEOTIDE SEQUENCE [LARGE SCALE GENOMIC DNA]</scope>
    <source>
        <strain evidence="6 7">CCUG 51432</strain>
    </source>
</reference>
<dbReference type="Pfam" id="PF02811">
    <property type="entry name" value="PHP"/>
    <property type="match status" value="1"/>
</dbReference>
<comment type="caution">
    <text evidence="6">The sequence shown here is derived from an EMBL/GenBank/DDBJ whole genome shotgun (WGS) entry which is preliminary data.</text>
</comment>
<evidence type="ECO:0000256" key="1">
    <source>
        <dbReference type="ARBA" id="ARBA00022679"/>
    </source>
</evidence>
<dbReference type="Gene3D" id="3.20.20.140">
    <property type="entry name" value="Metal-dependent hydrolases"/>
    <property type="match status" value="1"/>
</dbReference>
<sequence>MCNKQFVHLHMHSDRSNSNMFECVSKPEDYIKLAQEQGAPAVAFTEHGTILNWVQKKQMVEKAGLKYIHAIEAYVTESLDEKVRDNYHLTMIAKNEEGVKEINRLSSIAHNREDGHYYFNPRNSFEEIKNTSDNIIILTACLGNPLWQHAKNKNKEAFSRWMNFFAENKHRVYLEVQPHTDPEQVQYNKILLRMAEKHGMNLVATNDVHALNEEHDNLRQIMKKAKKIEFAGEDELDLTAKSRDAMIESFETQGVLTREQVETALDNTMVIVDSIEEFEFERSIKYPQLYDNPEEEFQKRIKKGLKTRNIARLPKETQKQYAKRIKHEYATYKKTGSVNYMLLERTVKDFTEPEKIYSGYGRGSVSGSLIAYLIGLTEMDSIEHGLNFERFMNPERISLADIDSDYYKPDRDRVQKFLLEHPDLTCASIVTKNTVGLKGAIKDIGRSMGYNADVTNEITKKIDDDGDYPFDLYEAHKELFDTAFKVVGVMTSIGRHAAGVVVTTRDLDSEMGTMTISKWDYPVTELTMKEVDFLNFVKLDVLGLDNMGLINITADLVGLPRLTPDSTDIIDFEDEKVWDSMRESNIGIFQFEGVRAGKLVKDLFQPQVISKIRKQNPDLKMIDLLSLLNAAQRPSGASTIDSILMGEFHDNGHEALNDFFKDTLGYLVYQEQQTAFLEEFCGWSTAQADLIRRGIGKFLPS</sequence>
<organism evidence="6 7">
    <name type="scientific">Vagococcus elongatus</name>
    <dbReference type="NCBI Taxonomy" id="180344"/>
    <lineage>
        <taxon>Bacteria</taxon>
        <taxon>Bacillati</taxon>
        <taxon>Bacillota</taxon>
        <taxon>Bacilli</taxon>
        <taxon>Lactobacillales</taxon>
        <taxon>Enterococcaceae</taxon>
        <taxon>Vagococcus</taxon>
    </lineage>
</organism>
<evidence type="ECO:0000256" key="2">
    <source>
        <dbReference type="ARBA" id="ARBA00022695"/>
    </source>
</evidence>
<feature type="domain" description="Polymerase/histidinol phosphatase N-terminal" evidence="5">
    <location>
        <begin position="7"/>
        <end position="77"/>
    </location>
</feature>
<dbReference type="SMART" id="SM00481">
    <property type="entry name" value="POLIIIAc"/>
    <property type="match status" value="1"/>
</dbReference>
<keyword evidence="4" id="KW-0239">DNA-directed DNA polymerase</keyword>
<dbReference type="Proteomes" id="UP000287605">
    <property type="component" value="Unassembled WGS sequence"/>
</dbReference>
<dbReference type="SUPFAM" id="SSF89550">
    <property type="entry name" value="PHP domain-like"/>
    <property type="match status" value="1"/>
</dbReference>
<dbReference type="EMBL" id="NGKA01000008">
    <property type="protein sequence ID" value="RSU12246.1"/>
    <property type="molecule type" value="Genomic_DNA"/>
</dbReference>
<dbReference type="Pfam" id="PF07733">
    <property type="entry name" value="DNA_pol3_alpha"/>
    <property type="match status" value="1"/>
</dbReference>
<dbReference type="OrthoDB" id="9803237at2"/>
<evidence type="ECO:0000313" key="7">
    <source>
        <dbReference type="Proteomes" id="UP000287605"/>
    </source>
</evidence>
<dbReference type="InterPro" id="IPR040982">
    <property type="entry name" value="DNA_pol3_finger"/>
</dbReference>
<evidence type="ECO:0000313" key="6">
    <source>
        <dbReference type="EMBL" id="RSU12246.1"/>
    </source>
</evidence>
<name>A0A430AW25_9ENTE</name>
<gene>
    <name evidence="6" type="ORF">CBF29_06510</name>
</gene>
<dbReference type="RefSeq" id="WP_126808670.1">
    <property type="nucleotide sequence ID" value="NZ_NGKA01000008.1"/>
</dbReference>
<dbReference type="Pfam" id="PF17657">
    <property type="entry name" value="DNA_pol3_finger"/>
    <property type="match status" value="1"/>
</dbReference>